<proteinExistence type="predicted"/>
<gene>
    <name evidence="2" type="ORF">MANES_02G060300</name>
</gene>
<evidence type="ECO:0000313" key="2">
    <source>
        <dbReference type="EMBL" id="OAY56970.1"/>
    </source>
</evidence>
<organism evidence="2">
    <name type="scientific">Manihot esculenta</name>
    <name type="common">Cassava</name>
    <name type="synonym">Jatropha manihot</name>
    <dbReference type="NCBI Taxonomy" id="3983"/>
    <lineage>
        <taxon>Eukaryota</taxon>
        <taxon>Viridiplantae</taxon>
        <taxon>Streptophyta</taxon>
        <taxon>Embryophyta</taxon>
        <taxon>Tracheophyta</taxon>
        <taxon>Spermatophyta</taxon>
        <taxon>Magnoliopsida</taxon>
        <taxon>eudicotyledons</taxon>
        <taxon>Gunneridae</taxon>
        <taxon>Pentapetalae</taxon>
        <taxon>rosids</taxon>
        <taxon>fabids</taxon>
        <taxon>Malpighiales</taxon>
        <taxon>Euphorbiaceae</taxon>
        <taxon>Crotonoideae</taxon>
        <taxon>Manihoteae</taxon>
        <taxon>Manihot</taxon>
    </lineage>
</organism>
<accession>A0A2C9WCV2</accession>
<keyword evidence="1" id="KW-1133">Transmembrane helix</keyword>
<feature type="transmembrane region" description="Helical" evidence="1">
    <location>
        <begin position="30"/>
        <end position="50"/>
    </location>
</feature>
<reference evidence="2" key="1">
    <citation type="submission" date="2016-02" db="EMBL/GenBank/DDBJ databases">
        <title>WGS assembly of Manihot esculenta.</title>
        <authorList>
            <person name="Bredeson J.V."/>
            <person name="Prochnik S.E."/>
            <person name="Lyons J.B."/>
            <person name="Schmutz J."/>
            <person name="Grimwood J."/>
            <person name="Vrebalov J."/>
            <person name="Bart R.S."/>
            <person name="Amuge T."/>
            <person name="Ferguson M.E."/>
            <person name="Green R."/>
            <person name="Putnam N."/>
            <person name="Stites J."/>
            <person name="Rounsley S."/>
            <person name="Rokhsar D.S."/>
        </authorList>
    </citation>
    <scope>NUCLEOTIDE SEQUENCE [LARGE SCALE GENOMIC DNA]</scope>
    <source>
        <tissue evidence="2">Leaf</tissue>
    </source>
</reference>
<protein>
    <submittedName>
        <fullName evidence="2">Uncharacterized protein</fullName>
    </submittedName>
</protein>
<dbReference type="AlphaFoldDB" id="A0A2C9WCV2"/>
<sequence>MFFWSSSCGCRQRFMEKGFFCWSCFFRPQALILVLFLDLSFGIVLCLFACGKWFSQKFVTVGEREVSSRTLTETNRFLLVLKAYRE</sequence>
<evidence type="ECO:0000256" key="1">
    <source>
        <dbReference type="SAM" id="Phobius"/>
    </source>
</evidence>
<keyword evidence="1" id="KW-0472">Membrane</keyword>
<name>A0A2C9WCV2_MANES</name>
<keyword evidence="1" id="KW-0812">Transmembrane</keyword>
<dbReference type="EMBL" id="CM004388">
    <property type="protein sequence ID" value="OAY56970.1"/>
    <property type="molecule type" value="Genomic_DNA"/>
</dbReference>